<accession>A0A1F7SGB6</accession>
<evidence type="ECO:0000313" key="3">
    <source>
        <dbReference type="Proteomes" id="UP000178082"/>
    </source>
</evidence>
<sequence>MEKEKKFLPKPLMKLITIIAYGTGIFFALMIVSGYWLSSPYTMPDPTSRFISKETDGFISINFDPDDPGFSEFCTSIAVKILNTEKNSAVLMNMPSSFIQFLESNEKDENIKLFFPYEIGYLFSFKRNEEKPLKLIVVNFRYFKNFFKLFIKSLLQTKTKLIELGSENLRNPLRLFAARQDNSHGGGEDDFLTFFESDMIYLTSEKFFKTSAESYFDNIAPYYEKPEVKNFYNKLVLSENISFVADNREDSLSRFIEFETKGNISGVFFDIIDIIAGNIDIKKDDIATGIVYIDLKKMYSEKRLQEEMIKLEVLTKENFNLNIDFEFGEIKEQNYYVLKFKCTGLTKLIVDGIGKRVS</sequence>
<comment type="caution">
    <text evidence="2">The sequence shown here is derived from an EMBL/GenBank/DDBJ whole genome shotgun (WGS) entry which is preliminary data.</text>
</comment>
<proteinExistence type="predicted"/>
<reference evidence="2 3" key="1">
    <citation type="journal article" date="2016" name="Nat. Commun.">
        <title>Thousands of microbial genomes shed light on interconnected biogeochemical processes in an aquifer system.</title>
        <authorList>
            <person name="Anantharaman K."/>
            <person name="Brown C.T."/>
            <person name="Hug L.A."/>
            <person name="Sharon I."/>
            <person name="Castelle C.J."/>
            <person name="Probst A.J."/>
            <person name="Thomas B.C."/>
            <person name="Singh A."/>
            <person name="Wilkins M.J."/>
            <person name="Karaoz U."/>
            <person name="Brodie E.L."/>
            <person name="Williams K.H."/>
            <person name="Hubbard S.S."/>
            <person name="Banfield J.F."/>
        </authorList>
    </citation>
    <scope>NUCLEOTIDE SEQUENCE [LARGE SCALE GENOMIC DNA]</scope>
</reference>
<dbReference type="EMBL" id="MGDI01000029">
    <property type="protein sequence ID" value="OGL52843.1"/>
    <property type="molecule type" value="Genomic_DNA"/>
</dbReference>
<keyword evidence="1" id="KW-0472">Membrane</keyword>
<dbReference type="Proteomes" id="UP000178082">
    <property type="component" value="Unassembled WGS sequence"/>
</dbReference>
<dbReference type="STRING" id="1817883.A3G31_00395"/>
<evidence type="ECO:0000313" key="2">
    <source>
        <dbReference type="EMBL" id="OGL52843.1"/>
    </source>
</evidence>
<evidence type="ECO:0000256" key="1">
    <source>
        <dbReference type="SAM" id="Phobius"/>
    </source>
</evidence>
<feature type="transmembrane region" description="Helical" evidence="1">
    <location>
        <begin position="12"/>
        <end position="37"/>
    </location>
</feature>
<protein>
    <submittedName>
        <fullName evidence="2">Uncharacterized protein</fullName>
    </submittedName>
</protein>
<keyword evidence="1" id="KW-0812">Transmembrane</keyword>
<keyword evidence="1" id="KW-1133">Transmembrane helix</keyword>
<gene>
    <name evidence="2" type="ORF">A3G31_00395</name>
</gene>
<name>A0A1F7SGB6_9BACT</name>
<organism evidence="2 3">
    <name type="scientific">Candidatus Schekmanbacteria bacterium RIFCSPLOWO2_12_FULL_38_15</name>
    <dbReference type="NCBI Taxonomy" id="1817883"/>
    <lineage>
        <taxon>Bacteria</taxon>
        <taxon>Candidatus Schekmaniibacteriota</taxon>
    </lineage>
</organism>
<dbReference type="AlphaFoldDB" id="A0A1F7SGB6"/>